<dbReference type="Proteomes" id="UP000366872">
    <property type="component" value="Unassembled WGS sequence"/>
</dbReference>
<reference evidence="1 2" key="1">
    <citation type="submission" date="2019-04" db="EMBL/GenBank/DDBJ databases">
        <authorList>
            <person name="Van Vliet M D."/>
        </authorList>
    </citation>
    <scope>NUCLEOTIDE SEQUENCE [LARGE SCALE GENOMIC DNA]</scope>
    <source>
        <strain evidence="1 2">F1</strain>
    </source>
</reference>
<proteinExistence type="predicted"/>
<name>A0A6C2UEL2_PONDE</name>
<dbReference type="SUPFAM" id="SSF53850">
    <property type="entry name" value="Periplasmic binding protein-like II"/>
    <property type="match status" value="1"/>
</dbReference>
<gene>
    <name evidence="1" type="ORF">PDESU_06247</name>
</gene>
<accession>A0A6C2UEL2</accession>
<organism evidence="1 2">
    <name type="scientific">Pontiella desulfatans</name>
    <dbReference type="NCBI Taxonomy" id="2750659"/>
    <lineage>
        <taxon>Bacteria</taxon>
        <taxon>Pseudomonadati</taxon>
        <taxon>Kiritimatiellota</taxon>
        <taxon>Kiritimatiellia</taxon>
        <taxon>Kiritimatiellales</taxon>
        <taxon>Pontiellaceae</taxon>
        <taxon>Pontiella</taxon>
    </lineage>
</organism>
<sequence>MSKGFNRERAGRWLAWSCAMAFLCYGVCSSLAEDISADTGKLRWMGHWKGEGGREQMVREVLDEFRFLHPKLDVEFQFASDVLPEKSQLSAANCIVEMIRSGTFDWDVVWLDPLIYSMVADQLDDWDWGRKHLVDFCAVPGFGKTQKNFLVEGKDAHRYTAGVFPGPYIEGFLYTAWYNQSVADRLGLDIREEGMTEKDLLGYVEKVHAYNQTAAEPIAAFLDVARSGSFRRLYYGLLYSCLPECDSEGEADGPTIAEAYARTDAFFGELGRYQPTEGNAASVTWPDAARFMLVENRALFFFDATWRYNAFKTACPERIGQLRLAQMPGFGGNSHAVGGYLTTWAVLKNAPGRDAGIELMRHWSRPPIAQKWVRYTKCPTGLKGDLYDPTFGQDIHAEFQRRLRLKCNNLMADPPVFSSRFVEQYPSIDPERAAVAVLKLRGDEGGE</sequence>
<evidence type="ECO:0000313" key="1">
    <source>
        <dbReference type="EMBL" id="VGO17646.1"/>
    </source>
</evidence>
<keyword evidence="2" id="KW-1185">Reference proteome</keyword>
<protein>
    <recommendedName>
        <fullName evidence="3">ABC transporter-binding protein</fullName>
    </recommendedName>
</protein>
<dbReference type="Gene3D" id="3.40.190.10">
    <property type="entry name" value="Periplasmic binding protein-like II"/>
    <property type="match status" value="1"/>
</dbReference>
<dbReference type="AlphaFoldDB" id="A0A6C2UEL2"/>
<dbReference type="EMBL" id="CAAHFG010000005">
    <property type="protein sequence ID" value="VGO17646.1"/>
    <property type="molecule type" value="Genomic_DNA"/>
</dbReference>
<evidence type="ECO:0008006" key="3">
    <source>
        <dbReference type="Google" id="ProtNLM"/>
    </source>
</evidence>
<evidence type="ECO:0000313" key="2">
    <source>
        <dbReference type="Proteomes" id="UP000366872"/>
    </source>
</evidence>